<name>F8ALU9_METOI</name>
<dbReference type="Pfam" id="PF09376">
    <property type="entry name" value="NurA"/>
    <property type="match status" value="1"/>
</dbReference>
<protein>
    <submittedName>
        <fullName evidence="2">NurA domain-containing protein</fullName>
    </submittedName>
</protein>
<dbReference type="eggNOG" id="arCOG00367">
    <property type="taxonomic scope" value="Archaea"/>
</dbReference>
<feature type="domain" description="NurA" evidence="1">
    <location>
        <begin position="44"/>
        <end position="335"/>
    </location>
</feature>
<dbReference type="InterPro" id="IPR018977">
    <property type="entry name" value="NurA_domain"/>
</dbReference>
<dbReference type="KEGG" id="mok:Metok_1482"/>
<accession>F8ALU9</accession>
<dbReference type="STRING" id="647113.Metok_1482"/>
<sequence>MFDLDFSYLLSKKNKIRKKIESIDRKFDSGKYWIPQNFENPSDCVFAGGDGSFNKLNYIDYCLYSIGAVSYINKVGEKIEKSISYWDTDIILPYKYVPDRLRLYMMNMELKTALWNFMNKDIDYYLFDGSIYSLLIQTHTYGTVIENNKNSSESSIVDYYNEYCNEIKDRIFENIGENRLIPTNDLNYKSNEERILFEQLEYIVLLTELLQNYDKKIIGVSKTSKMNLYFKEANIPDIAIFSKIKGTGYSKPLDLSDKKIKDINKNIYYTINHIKHFGYDIGKLYYQFVRLDGSSGMLNITSFSKLNNDFFSNLNEISVGGYPYILKKSHETVKIGDKDMELCAKLLGIYCKTDRDIIL</sequence>
<organism evidence="2 3">
    <name type="scientific">Methanothermococcus okinawensis (strain DSM 14208 / JCM 11175 / IH1)</name>
    <dbReference type="NCBI Taxonomy" id="647113"/>
    <lineage>
        <taxon>Archaea</taxon>
        <taxon>Methanobacteriati</taxon>
        <taxon>Methanobacteriota</taxon>
        <taxon>Methanomada group</taxon>
        <taxon>Methanococci</taxon>
        <taxon>Methanococcales</taxon>
        <taxon>Methanococcaceae</taxon>
        <taxon>Methanothermococcus</taxon>
    </lineage>
</organism>
<dbReference type="Proteomes" id="UP000009296">
    <property type="component" value="Chromosome"/>
</dbReference>
<keyword evidence="3" id="KW-1185">Reference proteome</keyword>
<reference evidence="2" key="1">
    <citation type="submission" date="2011-05" db="EMBL/GenBank/DDBJ databases">
        <title>Complete sequence of chromosome of Methanothermococcus okinawensis IH1.</title>
        <authorList>
            <consortium name="US DOE Joint Genome Institute"/>
            <person name="Lucas S."/>
            <person name="Han J."/>
            <person name="Lapidus A."/>
            <person name="Cheng J.-F."/>
            <person name="Goodwin L."/>
            <person name="Pitluck S."/>
            <person name="Peters L."/>
            <person name="Mikhailova N."/>
            <person name="Held B."/>
            <person name="Han C."/>
            <person name="Tapia R."/>
            <person name="Land M."/>
            <person name="Hauser L."/>
            <person name="Kyrpides N."/>
            <person name="Ivanova N."/>
            <person name="Pagani I."/>
            <person name="Sieprawska-Lupa M."/>
            <person name="Takai K."/>
            <person name="Miyazaki J."/>
            <person name="Whitman W."/>
            <person name="Woyke T."/>
        </authorList>
    </citation>
    <scope>NUCLEOTIDE SEQUENCE [LARGE SCALE GENOMIC DNA]</scope>
    <source>
        <strain evidence="2">IH1</strain>
    </source>
</reference>
<dbReference type="SMART" id="SM00933">
    <property type="entry name" value="NurA"/>
    <property type="match status" value="1"/>
</dbReference>
<dbReference type="EMBL" id="CP002792">
    <property type="protein sequence ID" value="AEH07445.1"/>
    <property type="molecule type" value="Genomic_DNA"/>
</dbReference>
<dbReference type="HOGENOM" id="CLU_056881_0_0_2"/>
<gene>
    <name evidence="2" type="ordered locus">Metok_1482</name>
</gene>
<evidence type="ECO:0000259" key="1">
    <source>
        <dbReference type="SMART" id="SM00933"/>
    </source>
</evidence>
<evidence type="ECO:0000313" key="3">
    <source>
        <dbReference type="Proteomes" id="UP000009296"/>
    </source>
</evidence>
<evidence type="ECO:0000313" key="2">
    <source>
        <dbReference type="EMBL" id="AEH07445.1"/>
    </source>
</evidence>
<proteinExistence type="predicted"/>
<dbReference type="AlphaFoldDB" id="F8ALU9"/>